<dbReference type="SUPFAM" id="SSF141571">
    <property type="entry name" value="Pentapeptide repeat-like"/>
    <property type="match status" value="1"/>
</dbReference>
<organism evidence="1">
    <name type="scientific">Cyprideis torosa</name>
    <dbReference type="NCBI Taxonomy" id="163714"/>
    <lineage>
        <taxon>Eukaryota</taxon>
        <taxon>Metazoa</taxon>
        <taxon>Ecdysozoa</taxon>
        <taxon>Arthropoda</taxon>
        <taxon>Crustacea</taxon>
        <taxon>Oligostraca</taxon>
        <taxon>Ostracoda</taxon>
        <taxon>Podocopa</taxon>
        <taxon>Podocopida</taxon>
        <taxon>Cytherocopina</taxon>
        <taxon>Cytheroidea</taxon>
        <taxon>Cytherideidae</taxon>
        <taxon>Cyprideis</taxon>
    </lineage>
</organism>
<dbReference type="Gene3D" id="2.160.20.80">
    <property type="entry name" value="E3 ubiquitin-protein ligase SopA"/>
    <property type="match status" value="1"/>
</dbReference>
<gene>
    <name evidence="1" type="ORF">CTOB1V02_LOCUS10656</name>
</gene>
<dbReference type="InterPro" id="IPR001646">
    <property type="entry name" value="5peptide_repeat"/>
</dbReference>
<proteinExistence type="predicted"/>
<dbReference type="Pfam" id="PF13599">
    <property type="entry name" value="Pentapeptide_4"/>
    <property type="match status" value="1"/>
</dbReference>
<protein>
    <submittedName>
        <fullName evidence="1">Uncharacterized protein</fullName>
    </submittedName>
</protein>
<name>A0A7R8WKW6_9CRUS</name>
<reference evidence="1" key="1">
    <citation type="submission" date="2020-11" db="EMBL/GenBank/DDBJ databases">
        <authorList>
            <person name="Tran Van P."/>
        </authorList>
    </citation>
    <scope>NUCLEOTIDE SEQUENCE</scope>
</reference>
<dbReference type="EMBL" id="OB665209">
    <property type="protein sequence ID" value="CAD7232829.1"/>
    <property type="molecule type" value="Genomic_DNA"/>
</dbReference>
<evidence type="ECO:0000313" key="1">
    <source>
        <dbReference type="EMBL" id="CAD7232829.1"/>
    </source>
</evidence>
<accession>A0A7R8WKW6</accession>
<sequence>MRVEWEDCVLRGLEWGDCRLMRVEWEDCVLRGLEWEECRLMRVEWEKCRLMRVEWEDCVLRGLEWEECRLMRLEWEDVRLKTLELENCSAARNNKFRTMSVPQKLSRGRLPRIPCPIGLIFRSCLLNPYSPTEARRREVLGHRLRSSGWKISAQSTCLHLIRPNDPTSLLLLSSIQSTESASIEGLLAFGCIFSDDELRPTRCLEDTQYNPCTVCRAEKIVNPIQEALKATMGKRKFVWRNRSWHVECFTCVWYVPLNRSDNAEYKYFKDTSLTAANPDKWKPKKNDTGVRVTLCGMPIQSRVIPPKAGHEAHDEHNANVLPAEMPGQMIAIDGDGNAFPIMLEPQYANMLPA</sequence>
<dbReference type="AlphaFoldDB" id="A0A7R8WKW6"/>